<reference evidence="3 4" key="1">
    <citation type="journal article" date="2013" name="Genome Announc.">
        <title>Draft Genome Sequence of Cesiribacter andamanensis Strain AMV16T, Isolated from a Soil Sample from a Mud Volcano in the Andaman Islands, India.</title>
        <authorList>
            <person name="Shivaji S."/>
            <person name="Ara S."/>
            <person name="Begum Z."/>
            <person name="Srinivas T.N."/>
            <person name="Singh A."/>
            <person name="Kumar Pinnaka A."/>
        </authorList>
    </citation>
    <scope>NUCLEOTIDE SEQUENCE [LARGE SCALE GENOMIC DNA]</scope>
    <source>
        <strain evidence="3 4">AMV16</strain>
    </source>
</reference>
<keyword evidence="1" id="KW-0732">Signal</keyword>
<evidence type="ECO:0000313" key="3">
    <source>
        <dbReference type="EMBL" id="EMR03749.1"/>
    </source>
</evidence>
<dbReference type="Proteomes" id="UP000011910">
    <property type="component" value="Unassembled WGS sequence"/>
</dbReference>
<dbReference type="EMBL" id="AODQ01000018">
    <property type="protein sequence ID" value="EMR03749.1"/>
    <property type="molecule type" value="Genomic_DNA"/>
</dbReference>
<evidence type="ECO:0000259" key="2">
    <source>
        <dbReference type="Pfam" id="PF19573"/>
    </source>
</evidence>
<dbReference type="AlphaFoldDB" id="M7NZH9"/>
<dbReference type="eggNOG" id="COG3637">
    <property type="taxonomic scope" value="Bacteria"/>
</dbReference>
<sequence length="364" mass="41691">MKKLYAFLFLFALLVVCAEEVMAQRRGSIGHYRGNINAFNRKKRYISIGGSINSLNYFGDLAPKNRIASTDISFTRPGISFMAQYRMGPAFSMRGNFMWGRLRGDDDTSDFAPGTDESTYRFQRNLHFRNDIKELSVLFVFDLKAHGRTFITRPELVPYVFFGGAVFHHNPKARVPNTDYVHYVTSPSEIQVNDPRYAANPGEWISLKPLQTEGKSYSNFAFAIPVGAGVRYKLSRYLDLSFEMSYRQTFTDYLDDVSGDYINPEDFDQIHGDPRVANLARLMAYRSNEIREDGALWQEMVEFQGTRTHSWNNPLGANEYLHLNGYGTAGRDHIRGKDDKDVYLVSTLSLTYIIGTNIRNAKFR</sequence>
<feature type="domain" description="DUF6089" evidence="2">
    <location>
        <begin position="48"/>
        <end position="172"/>
    </location>
</feature>
<name>M7NZH9_9BACT</name>
<dbReference type="InterPro" id="IPR045743">
    <property type="entry name" value="DUF6089"/>
</dbReference>
<dbReference type="SUPFAM" id="SSF56925">
    <property type="entry name" value="OMPA-like"/>
    <property type="match status" value="1"/>
</dbReference>
<feature type="chain" id="PRO_5004082659" description="DUF6089 domain-containing protein" evidence="1">
    <location>
        <begin position="19"/>
        <end position="364"/>
    </location>
</feature>
<evidence type="ECO:0000256" key="1">
    <source>
        <dbReference type="SAM" id="SignalP"/>
    </source>
</evidence>
<keyword evidence="4" id="KW-1185">Reference proteome</keyword>
<dbReference type="PATRIC" id="fig|1279009.4.peg.1103"/>
<gene>
    <name evidence="3" type="ORF">ADICEAN_01087</name>
</gene>
<dbReference type="OrthoDB" id="654178at2"/>
<protein>
    <recommendedName>
        <fullName evidence="2">DUF6089 domain-containing protein</fullName>
    </recommendedName>
</protein>
<dbReference type="Pfam" id="PF19573">
    <property type="entry name" value="DUF6089"/>
    <property type="match status" value="1"/>
</dbReference>
<proteinExistence type="predicted"/>
<feature type="signal peptide" evidence="1">
    <location>
        <begin position="1"/>
        <end position="18"/>
    </location>
</feature>
<comment type="caution">
    <text evidence="3">The sequence shown here is derived from an EMBL/GenBank/DDBJ whole genome shotgun (WGS) entry which is preliminary data.</text>
</comment>
<organism evidence="3 4">
    <name type="scientific">Cesiribacter andamanensis AMV16</name>
    <dbReference type="NCBI Taxonomy" id="1279009"/>
    <lineage>
        <taxon>Bacteria</taxon>
        <taxon>Pseudomonadati</taxon>
        <taxon>Bacteroidota</taxon>
        <taxon>Cytophagia</taxon>
        <taxon>Cytophagales</taxon>
        <taxon>Cesiribacteraceae</taxon>
        <taxon>Cesiribacter</taxon>
    </lineage>
</organism>
<evidence type="ECO:0000313" key="4">
    <source>
        <dbReference type="Proteomes" id="UP000011910"/>
    </source>
</evidence>
<dbReference type="InterPro" id="IPR011250">
    <property type="entry name" value="OMP/PagP_B-barrel"/>
</dbReference>
<dbReference type="RefSeq" id="WP_009194487.1">
    <property type="nucleotide sequence ID" value="NZ_AODQ01000018.1"/>
</dbReference>
<accession>M7NZH9</accession>
<dbReference type="STRING" id="1279009.ADICEAN_01087"/>